<feature type="transmembrane region" description="Helical" evidence="1">
    <location>
        <begin position="310"/>
        <end position="335"/>
    </location>
</feature>
<dbReference type="EMBL" id="AZFH01000011">
    <property type="protein sequence ID" value="KRL83312.1"/>
    <property type="molecule type" value="Genomic_DNA"/>
</dbReference>
<dbReference type="OrthoDB" id="2329326at2"/>
<dbReference type="AlphaFoldDB" id="A0A0R1TPU4"/>
<sequence>MKNDTQYLQAALKAAGFTGQDILELTVNQGSITIKRKELNQQVDLTLTLWLTFTTSVLFTILLWKQPYSQISLTGPNSIASYLLILGTISGLIAFTYEFCQNVAFKTQKKIIFWRNFPSIILSFTAILATSIVGFFEIIKLLFSGASFDKITTLVIFMSLNLALNYLMAVIGYRLTIPFLRSLFTVVIIGGVVLAMATNQNLHWWQYNLSYLGTNQSNSWWQFNLTLILAAGIFLALIDFIFVFLPKTQQLIYLRIILSLIALNLAGIGLFPNNPHLHFWHVQVANFLVIMIIILIVLIKWLLPNISSRFLHLSILSGVGLIGLEILFQFIGYLSLTVFEISAFSLAFAWLVLLFDHLFILANRGTISYELTLKQLQ</sequence>
<feature type="transmembrane region" description="Helical" evidence="1">
    <location>
        <begin position="79"/>
        <end position="100"/>
    </location>
</feature>
<feature type="transmembrane region" description="Helical" evidence="1">
    <location>
        <begin position="220"/>
        <end position="245"/>
    </location>
</feature>
<evidence type="ECO:0000256" key="1">
    <source>
        <dbReference type="SAM" id="Phobius"/>
    </source>
</evidence>
<feature type="transmembrane region" description="Helical" evidence="1">
    <location>
        <begin position="252"/>
        <end position="272"/>
    </location>
</feature>
<evidence type="ECO:0000313" key="3">
    <source>
        <dbReference type="Proteomes" id="UP000051048"/>
    </source>
</evidence>
<gene>
    <name evidence="2" type="ORF">FC36_GL000358</name>
</gene>
<feature type="transmembrane region" description="Helical" evidence="1">
    <location>
        <begin position="120"/>
        <end position="139"/>
    </location>
</feature>
<feature type="transmembrane region" description="Helical" evidence="1">
    <location>
        <begin position="284"/>
        <end position="303"/>
    </location>
</feature>
<dbReference type="RefSeq" id="WP_025020515.1">
    <property type="nucleotide sequence ID" value="NZ_AZFH01000011.1"/>
</dbReference>
<feature type="transmembrane region" description="Helical" evidence="1">
    <location>
        <begin position="183"/>
        <end position="200"/>
    </location>
</feature>
<dbReference type="STRING" id="1423740.FC36_GL000358"/>
<evidence type="ECO:0008006" key="4">
    <source>
        <dbReference type="Google" id="ProtNLM"/>
    </source>
</evidence>
<feature type="transmembrane region" description="Helical" evidence="1">
    <location>
        <begin position="151"/>
        <end position="171"/>
    </location>
</feature>
<dbReference type="PATRIC" id="fig|1423740.3.peg.382"/>
<feature type="transmembrane region" description="Helical" evidence="1">
    <location>
        <begin position="45"/>
        <end position="64"/>
    </location>
</feature>
<protein>
    <recommendedName>
        <fullName evidence="4">DUF998 domain-containing protein</fullName>
    </recommendedName>
</protein>
<name>A0A0R1TPU4_9LACO</name>
<reference evidence="2 3" key="1">
    <citation type="journal article" date="2015" name="Genome Announc.">
        <title>Expanding the biotechnology potential of lactobacilli through comparative genomics of 213 strains and associated genera.</title>
        <authorList>
            <person name="Sun Z."/>
            <person name="Harris H.M."/>
            <person name="McCann A."/>
            <person name="Guo C."/>
            <person name="Argimon S."/>
            <person name="Zhang W."/>
            <person name="Yang X."/>
            <person name="Jeffery I.B."/>
            <person name="Cooney J.C."/>
            <person name="Kagawa T.F."/>
            <person name="Liu W."/>
            <person name="Song Y."/>
            <person name="Salvetti E."/>
            <person name="Wrobel A."/>
            <person name="Rasinkangas P."/>
            <person name="Parkhill J."/>
            <person name="Rea M.C."/>
            <person name="O'Sullivan O."/>
            <person name="Ritari J."/>
            <person name="Douillard F.P."/>
            <person name="Paul Ross R."/>
            <person name="Yang R."/>
            <person name="Briner A.E."/>
            <person name="Felis G.E."/>
            <person name="de Vos W.M."/>
            <person name="Barrangou R."/>
            <person name="Klaenhammer T.R."/>
            <person name="Caufield P.W."/>
            <person name="Cui Y."/>
            <person name="Zhang H."/>
            <person name="O'Toole P.W."/>
        </authorList>
    </citation>
    <scope>NUCLEOTIDE SEQUENCE [LARGE SCALE GENOMIC DNA]</scope>
    <source>
        <strain evidence="2 3">DSM 15833</strain>
    </source>
</reference>
<organism evidence="2 3">
    <name type="scientific">Ligilactobacillus equi DSM 15833 = JCM 10991</name>
    <dbReference type="NCBI Taxonomy" id="1423740"/>
    <lineage>
        <taxon>Bacteria</taxon>
        <taxon>Bacillati</taxon>
        <taxon>Bacillota</taxon>
        <taxon>Bacilli</taxon>
        <taxon>Lactobacillales</taxon>
        <taxon>Lactobacillaceae</taxon>
        <taxon>Ligilactobacillus</taxon>
    </lineage>
</organism>
<keyword evidence="1" id="KW-0812">Transmembrane</keyword>
<accession>A0A0R1TPU4</accession>
<dbReference type="Proteomes" id="UP000051048">
    <property type="component" value="Unassembled WGS sequence"/>
</dbReference>
<keyword evidence="1" id="KW-1133">Transmembrane helix</keyword>
<comment type="caution">
    <text evidence="2">The sequence shown here is derived from an EMBL/GenBank/DDBJ whole genome shotgun (WGS) entry which is preliminary data.</text>
</comment>
<evidence type="ECO:0000313" key="2">
    <source>
        <dbReference type="EMBL" id="KRL83312.1"/>
    </source>
</evidence>
<proteinExistence type="predicted"/>
<keyword evidence="1" id="KW-0472">Membrane</keyword>
<feature type="transmembrane region" description="Helical" evidence="1">
    <location>
        <begin position="341"/>
        <end position="362"/>
    </location>
</feature>